<comment type="subcellular location">
    <subcellularLocation>
        <location evidence="2">Cytoplasm</location>
    </subcellularLocation>
    <subcellularLocation>
        <location evidence="1">Nucleus</location>
    </subcellularLocation>
</comment>
<dbReference type="InterPro" id="IPR049317">
    <property type="entry name" value="GCIP-like_N"/>
</dbReference>
<name>A0AAV1A4Q3_VICFA</name>
<keyword evidence="4" id="KW-0963">Cytoplasm</keyword>
<dbReference type="Gene3D" id="1.20.1410.10">
    <property type="entry name" value="I/LWEQ domain"/>
    <property type="match status" value="1"/>
</dbReference>
<evidence type="ECO:0000256" key="4">
    <source>
        <dbReference type="ARBA" id="ARBA00022490"/>
    </source>
</evidence>
<evidence type="ECO:0000259" key="9">
    <source>
        <dbReference type="Pfam" id="PF20936"/>
    </source>
</evidence>
<reference evidence="10 11" key="1">
    <citation type="submission" date="2023-01" db="EMBL/GenBank/DDBJ databases">
        <authorList>
            <person name="Kreplak J."/>
        </authorList>
    </citation>
    <scope>NUCLEOTIDE SEQUENCE [LARGE SCALE GENOMIC DNA]</scope>
</reference>
<evidence type="ECO:0000256" key="3">
    <source>
        <dbReference type="ARBA" id="ARBA00008940"/>
    </source>
</evidence>
<dbReference type="GO" id="GO:0005737">
    <property type="term" value="C:cytoplasm"/>
    <property type="evidence" value="ECO:0007669"/>
    <property type="project" value="UniProtKB-SubCell"/>
</dbReference>
<feature type="domain" description="Cyclin-D1-binding protein 1-like C-terminal" evidence="9">
    <location>
        <begin position="204"/>
        <end position="310"/>
    </location>
</feature>
<dbReference type="PANTHER" id="PTHR15492">
    <property type="entry name" value="CYCLIN D1-BINDING PROTEIN 1"/>
    <property type="match status" value="1"/>
</dbReference>
<evidence type="ECO:0000313" key="11">
    <source>
        <dbReference type="Proteomes" id="UP001157006"/>
    </source>
</evidence>
<keyword evidence="6" id="KW-0131">Cell cycle</keyword>
<comment type="similarity">
    <text evidence="3">Belongs to the CCNDBP1 family.</text>
</comment>
<feature type="region of interest" description="Disordered" evidence="7">
    <location>
        <begin position="185"/>
        <end position="217"/>
    </location>
</feature>
<dbReference type="Pfam" id="PF20936">
    <property type="entry name" value="GCIP_C"/>
    <property type="match status" value="1"/>
</dbReference>
<evidence type="ECO:0000256" key="6">
    <source>
        <dbReference type="ARBA" id="ARBA00023306"/>
    </source>
</evidence>
<dbReference type="GO" id="GO:0005634">
    <property type="term" value="C:nucleus"/>
    <property type="evidence" value="ECO:0007669"/>
    <property type="project" value="UniProtKB-SubCell"/>
</dbReference>
<keyword evidence="5" id="KW-0539">Nucleus</keyword>
<dbReference type="InterPro" id="IPR049318">
    <property type="entry name" value="GCIP_C"/>
</dbReference>
<evidence type="ECO:0000256" key="2">
    <source>
        <dbReference type="ARBA" id="ARBA00004496"/>
    </source>
</evidence>
<dbReference type="Pfam" id="PF13324">
    <property type="entry name" value="GCIP_N"/>
    <property type="match status" value="1"/>
</dbReference>
<evidence type="ECO:0000313" key="10">
    <source>
        <dbReference type="EMBL" id="CAI8604984.1"/>
    </source>
</evidence>
<evidence type="ECO:0000256" key="5">
    <source>
        <dbReference type="ARBA" id="ARBA00023242"/>
    </source>
</evidence>
<dbReference type="InterPro" id="IPR026907">
    <property type="entry name" value="GCIP-like"/>
</dbReference>
<feature type="domain" description="Cyclin-D1-binding protein 1-like N-terminal" evidence="8">
    <location>
        <begin position="45"/>
        <end position="188"/>
    </location>
</feature>
<dbReference type="EMBL" id="OX451738">
    <property type="protein sequence ID" value="CAI8604984.1"/>
    <property type="molecule type" value="Genomic_DNA"/>
</dbReference>
<dbReference type="Gene3D" id="1.20.1420.10">
    <property type="entry name" value="Talin, central domain"/>
    <property type="match status" value="1"/>
</dbReference>
<evidence type="ECO:0000259" key="8">
    <source>
        <dbReference type="Pfam" id="PF13324"/>
    </source>
</evidence>
<organism evidence="10 11">
    <name type="scientific">Vicia faba</name>
    <name type="common">Broad bean</name>
    <name type="synonym">Faba vulgaris</name>
    <dbReference type="NCBI Taxonomy" id="3906"/>
    <lineage>
        <taxon>Eukaryota</taxon>
        <taxon>Viridiplantae</taxon>
        <taxon>Streptophyta</taxon>
        <taxon>Embryophyta</taxon>
        <taxon>Tracheophyta</taxon>
        <taxon>Spermatophyta</taxon>
        <taxon>Magnoliopsida</taxon>
        <taxon>eudicotyledons</taxon>
        <taxon>Gunneridae</taxon>
        <taxon>Pentapetalae</taxon>
        <taxon>rosids</taxon>
        <taxon>fabids</taxon>
        <taxon>Fabales</taxon>
        <taxon>Fabaceae</taxon>
        <taxon>Papilionoideae</taxon>
        <taxon>50 kb inversion clade</taxon>
        <taxon>NPAAA clade</taxon>
        <taxon>Hologalegina</taxon>
        <taxon>IRL clade</taxon>
        <taxon>Fabeae</taxon>
        <taxon>Vicia</taxon>
    </lineage>
</organism>
<accession>A0AAV1A4Q3</accession>
<protein>
    <submittedName>
        <fullName evidence="10">Uncharacterized protein</fullName>
    </submittedName>
</protein>
<evidence type="ECO:0000256" key="7">
    <source>
        <dbReference type="SAM" id="MobiDB-lite"/>
    </source>
</evidence>
<dbReference type="PANTHER" id="PTHR15492:SF1">
    <property type="entry name" value="CYCLIN-D1-BINDING PROTEIN 1"/>
    <property type="match status" value="1"/>
</dbReference>
<keyword evidence="11" id="KW-1185">Reference proteome</keyword>
<dbReference type="AlphaFoldDB" id="A0AAV1A4Q3"/>
<proteinExistence type="inferred from homology"/>
<dbReference type="Proteomes" id="UP001157006">
    <property type="component" value="Chromosome 3"/>
</dbReference>
<gene>
    <name evidence="10" type="ORF">VFH_III160600</name>
</gene>
<evidence type="ECO:0000256" key="1">
    <source>
        <dbReference type="ARBA" id="ARBA00004123"/>
    </source>
</evidence>
<sequence length="362" mass="39192">MPARAEKERLNLLLGSHLTTIHETLQVLDQTPSSSSFDSKVSWEDVLKMADQVSKQATTVGMLWSGDKPESKAIEENMTAYFNNLQGFLLVSHGSMVGAGPTLSSSIHESVKQVVDSSFRLMKETVSLYGSHNEVQKQSVPQLVGVVWEACSALKKTPSSNITAIGRGMTKVAVSVKDVLREMKELKPGSSDVPAETESEPHDDNSSEGDGELGNDLSPEEMKIAERAIVVVSDTLSVLKELIRSITGLIKMEKPNDNSGFVDSLEKLLQLCQELSQQIDEIGACLYPPQEIPSIEAATEKIHGIIDGMQVEIGGLQGASDAFLETCNGLKSSMRELVFELSNSTGTADIEARVENITLADK</sequence>